<dbReference type="OrthoDB" id="3212826at2"/>
<dbReference type="PANTHER" id="PTHR35908:SF1">
    <property type="entry name" value="CONSERVED PROTEIN"/>
    <property type="match status" value="1"/>
</dbReference>
<dbReference type="InterPro" id="IPR041581">
    <property type="entry name" value="Glyoxalase_6"/>
</dbReference>
<reference evidence="2 3" key="1">
    <citation type="submission" date="2016-10" db="EMBL/GenBank/DDBJ databases">
        <authorList>
            <person name="de Groot N.N."/>
        </authorList>
    </citation>
    <scope>NUCLEOTIDE SEQUENCE [LARGE SCALE GENOMIC DNA]</scope>
    <source>
        <strain evidence="2 3">DSM 43019</strain>
    </source>
</reference>
<sequence>MRTQVTFDCADPHAQAAFWAQVFGVAVEDHAPLVDSLISDGRMDPADRIIINGRSAFRDVAACSDPAGLEPRLFFQRVPEGKTAKNRVHLDVHVAGHRKEAEVERLVLLGATLIEKHSDRGPLTYVLRDPEGNEFCLH</sequence>
<name>A0A1I2EG56_9ACTN</name>
<dbReference type="PANTHER" id="PTHR35908">
    <property type="entry name" value="HYPOTHETICAL FUSION PROTEIN"/>
    <property type="match status" value="1"/>
</dbReference>
<dbReference type="STRING" id="35752.SAMN05421541_104432"/>
<protein>
    <recommendedName>
        <fullName evidence="1">Glyoxalase-like domain-containing protein</fullName>
    </recommendedName>
</protein>
<dbReference type="Proteomes" id="UP000199645">
    <property type="component" value="Unassembled WGS sequence"/>
</dbReference>
<dbReference type="EMBL" id="FONV01000004">
    <property type="protein sequence ID" value="SFE91709.1"/>
    <property type="molecule type" value="Genomic_DNA"/>
</dbReference>
<dbReference type="Pfam" id="PF18029">
    <property type="entry name" value="Glyoxalase_6"/>
    <property type="match status" value="1"/>
</dbReference>
<dbReference type="AlphaFoldDB" id="A0A1I2EG56"/>
<evidence type="ECO:0000259" key="1">
    <source>
        <dbReference type="Pfam" id="PF18029"/>
    </source>
</evidence>
<evidence type="ECO:0000313" key="3">
    <source>
        <dbReference type="Proteomes" id="UP000199645"/>
    </source>
</evidence>
<feature type="domain" description="Glyoxalase-like" evidence="1">
    <location>
        <begin position="4"/>
        <end position="137"/>
    </location>
</feature>
<gene>
    <name evidence="2" type="ORF">SAMN05421541_104432</name>
</gene>
<dbReference type="SUPFAM" id="SSF54593">
    <property type="entry name" value="Glyoxalase/Bleomycin resistance protein/Dihydroxybiphenyl dioxygenase"/>
    <property type="match status" value="1"/>
</dbReference>
<dbReference type="InterPro" id="IPR029068">
    <property type="entry name" value="Glyas_Bleomycin-R_OHBP_Dase"/>
</dbReference>
<dbReference type="Gene3D" id="3.10.180.10">
    <property type="entry name" value="2,3-Dihydroxybiphenyl 1,2-Dioxygenase, domain 1"/>
    <property type="match status" value="1"/>
</dbReference>
<dbReference type="RefSeq" id="WP_093613246.1">
    <property type="nucleotide sequence ID" value="NZ_BOMT01000028.1"/>
</dbReference>
<evidence type="ECO:0000313" key="2">
    <source>
        <dbReference type="EMBL" id="SFE91709.1"/>
    </source>
</evidence>
<accession>A0A1I2EG56</accession>
<keyword evidence="3" id="KW-1185">Reference proteome</keyword>
<organism evidence="2 3">
    <name type="scientific">Actinoplanes philippinensis</name>
    <dbReference type="NCBI Taxonomy" id="35752"/>
    <lineage>
        <taxon>Bacteria</taxon>
        <taxon>Bacillati</taxon>
        <taxon>Actinomycetota</taxon>
        <taxon>Actinomycetes</taxon>
        <taxon>Micromonosporales</taxon>
        <taxon>Micromonosporaceae</taxon>
        <taxon>Actinoplanes</taxon>
    </lineage>
</organism>
<proteinExistence type="predicted"/>